<dbReference type="OMA" id="YCDCLGM"/>
<dbReference type="PROSITE" id="PS51819">
    <property type="entry name" value="VOC"/>
    <property type="match status" value="1"/>
</dbReference>
<organism evidence="3 4">
    <name type="scientific">Fusarium poae</name>
    <dbReference type="NCBI Taxonomy" id="36050"/>
    <lineage>
        <taxon>Eukaryota</taxon>
        <taxon>Fungi</taxon>
        <taxon>Dikarya</taxon>
        <taxon>Ascomycota</taxon>
        <taxon>Pezizomycotina</taxon>
        <taxon>Sordariomycetes</taxon>
        <taxon>Hypocreomycetidae</taxon>
        <taxon>Hypocreales</taxon>
        <taxon>Nectriaceae</taxon>
        <taxon>Fusarium</taxon>
    </lineage>
</organism>
<evidence type="ECO:0000259" key="2">
    <source>
        <dbReference type="PROSITE" id="PS51819"/>
    </source>
</evidence>
<proteinExistence type="predicted"/>
<evidence type="ECO:0000256" key="1">
    <source>
        <dbReference type="SAM" id="MobiDB-lite"/>
    </source>
</evidence>
<keyword evidence="4" id="KW-1185">Reference proteome</keyword>
<reference evidence="3 4" key="1">
    <citation type="submission" date="2016-06" db="EMBL/GenBank/DDBJ databases">
        <title>Living apart together: crosstalk between the core and supernumerary genomes in a fungal plant pathogen.</title>
        <authorList>
            <person name="Vanheule A."/>
            <person name="Audenaert K."/>
            <person name="Warris S."/>
            <person name="Van De Geest H."/>
            <person name="Schijlen E."/>
            <person name="Hofte M."/>
            <person name="De Saeger S."/>
            <person name="Haesaert G."/>
            <person name="Waalwijk C."/>
            <person name="Van Der Lee T."/>
        </authorList>
    </citation>
    <scope>NUCLEOTIDE SEQUENCE [LARGE SCALE GENOMIC DNA]</scope>
    <source>
        <strain evidence="3 4">2516</strain>
    </source>
</reference>
<dbReference type="PANTHER" id="PTHR10374:SF19">
    <property type="entry name" value="LYASE (GLO1), PUTATIVE (AFU_ORTHOLOGUE AFUA_2G13550)-RELATED"/>
    <property type="match status" value="1"/>
</dbReference>
<accession>A0A1B8A686</accession>
<dbReference type="InterPro" id="IPR029068">
    <property type="entry name" value="Glyas_Bleomycin-R_OHBP_Dase"/>
</dbReference>
<protein>
    <recommendedName>
        <fullName evidence="2">VOC domain-containing protein</fullName>
    </recommendedName>
</protein>
<dbReference type="PANTHER" id="PTHR10374">
    <property type="entry name" value="LACTOYLGLUTATHIONE LYASE GLYOXALASE I"/>
    <property type="match status" value="1"/>
</dbReference>
<dbReference type="SUPFAM" id="SSF54593">
    <property type="entry name" value="Glyoxalase/Bleomycin resistance protein/Dihydroxybiphenyl dioxygenase"/>
    <property type="match status" value="1"/>
</dbReference>
<feature type="region of interest" description="Disordered" evidence="1">
    <location>
        <begin position="1"/>
        <end position="31"/>
    </location>
</feature>
<evidence type="ECO:0000313" key="4">
    <source>
        <dbReference type="Proteomes" id="UP000091967"/>
    </source>
</evidence>
<comment type="caution">
    <text evidence="3">The sequence shown here is derived from an EMBL/GenBank/DDBJ whole genome shotgun (WGS) entry which is preliminary data.</text>
</comment>
<gene>
    <name evidence="3" type="ORF">FPOA_13269</name>
</gene>
<feature type="domain" description="VOC" evidence="2">
    <location>
        <begin position="34"/>
        <end position="196"/>
    </location>
</feature>
<dbReference type="InterPro" id="IPR004360">
    <property type="entry name" value="Glyas_Fos-R_dOase_dom"/>
</dbReference>
<dbReference type="InterPro" id="IPR037523">
    <property type="entry name" value="VOC_core"/>
</dbReference>
<dbReference type="AlphaFoldDB" id="A0A1B8A686"/>
<dbReference type="Pfam" id="PF00903">
    <property type="entry name" value="Glyoxalase"/>
    <property type="match status" value="1"/>
</dbReference>
<dbReference type="EMBL" id="LYXU01000117">
    <property type="protein sequence ID" value="OBS15994.1"/>
    <property type="molecule type" value="Genomic_DNA"/>
</dbReference>
<evidence type="ECO:0000313" key="3">
    <source>
        <dbReference type="EMBL" id="OBS15994.1"/>
    </source>
</evidence>
<dbReference type="Proteomes" id="UP000091967">
    <property type="component" value="Unassembled WGS sequence"/>
</dbReference>
<sequence length="199" mass="21643">MTIESLEQPAGSVVPPPGDRRMNPTSTANPSGYRMTHTMIRISDPEKSLNFYQSLLRMSLIFTLNTGPCIVYYLGYPDEGDHSPADILKGGMGTGLLELVHVPAKKIAQTECERAPISVQSLGHLGFKVPDVKALLEMAQEQGHTILKPVSHVPATVVGIHDGLDTETLHPSFANTYSQIGFIADPDGHCLEILPMKWA</sequence>
<name>A0A1B8A686_FUSPO</name>
<dbReference type="Gene3D" id="3.10.180.10">
    <property type="entry name" value="2,3-Dihydroxybiphenyl 1,2-Dioxygenase, domain 1"/>
    <property type="match status" value="1"/>
</dbReference>
<dbReference type="STRING" id="36050.A0A1B8A686"/>